<dbReference type="SUPFAM" id="SSF69618">
    <property type="entry name" value="HemD-like"/>
    <property type="match status" value="1"/>
</dbReference>
<proteinExistence type="predicted"/>
<protein>
    <submittedName>
        <fullName evidence="2">Uroporphyrinogen-III synthase</fullName>
    </submittedName>
</protein>
<dbReference type="EMBL" id="FRBL01000013">
    <property type="protein sequence ID" value="SHM89525.1"/>
    <property type="molecule type" value="Genomic_DNA"/>
</dbReference>
<accession>A0A1M7MFD3</accession>
<dbReference type="GO" id="GO:0005829">
    <property type="term" value="C:cytosol"/>
    <property type="evidence" value="ECO:0007669"/>
    <property type="project" value="TreeGrafter"/>
</dbReference>
<keyword evidence="3" id="KW-1185">Reference proteome</keyword>
<dbReference type="Proteomes" id="UP000184420">
    <property type="component" value="Unassembled WGS sequence"/>
</dbReference>
<evidence type="ECO:0000259" key="1">
    <source>
        <dbReference type="Pfam" id="PF02602"/>
    </source>
</evidence>
<dbReference type="RefSeq" id="WP_073087281.1">
    <property type="nucleotide sequence ID" value="NZ_FRBL01000013.1"/>
</dbReference>
<evidence type="ECO:0000313" key="2">
    <source>
        <dbReference type="EMBL" id="SHM89525.1"/>
    </source>
</evidence>
<feature type="domain" description="Tetrapyrrole biosynthesis uroporphyrinogen III synthase" evidence="1">
    <location>
        <begin position="35"/>
        <end position="223"/>
    </location>
</feature>
<organism evidence="2 3">
    <name type="scientific">Chitinophaga jiangningensis</name>
    <dbReference type="NCBI Taxonomy" id="1419482"/>
    <lineage>
        <taxon>Bacteria</taxon>
        <taxon>Pseudomonadati</taxon>
        <taxon>Bacteroidota</taxon>
        <taxon>Chitinophagia</taxon>
        <taxon>Chitinophagales</taxon>
        <taxon>Chitinophagaceae</taxon>
        <taxon>Chitinophaga</taxon>
    </lineage>
</organism>
<dbReference type="AlphaFoldDB" id="A0A1M7MFD3"/>
<sequence>MPNDPYRILCTRPIPASLIADAAGYGIDIQVKEFIQISPIPVPELHQHVFSENTPMVFTSAHAVNILKEMTGTAIISNSICCISGNTRTAAEQAFPQSPIIAAAPYGIELAQAIIQRGNIKAVNFFCGNIHRKELPEALTSAGIRVNEFVIYRNDPMPEKVTGHYNGIFFFSPSAVNSYFSANSIPADTVCFAIGTTTAAALKEATNNKIIMSTDVDANSMVQTAITYFNNNNI</sequence>
<dbReference type="InterPro" id="IPR003754">
    <property type="entry name" value="4pyrrol_synth_uPrphyn_synth"/>
</dbReference>
<dbReference type="OrthoDB" id="1523900at2"/>
<reference evidence="2 3" key="1">
    <citation type="submission" date="2016-11" db="EMBL/GenBank/DDBJ databases">
        <authorList>
            <person name="Jaros S."/>
            <person name="Januszkiewicz K."/>
            <person name="Wedrychowicz H."/>
        </authorList>
    </citation>
    <scope>NUCLEOTIDE SEQUENCE [LARGE SCALE GENOMIC DNA]</scope>
    <source>
        <strain evidence="2 3">DSM 27406</strain>
    </source>
</reference>
<dbReference type="PANTHER" id="PTHR12390">
    <property type="entry name" value="UROPORPHYRINOGEN III SYNTHASE"/>
    <property type="match status" value="1"/>
</dbReference>
<gene>
    <name evidence="2" type="ORF">SAMN05444266_11331</name>
</gene>
<dbReference type="InterPro" id="IPR036108">
    <property type="entry name" value="4pyrrol_syn_uPrphyn_synt_sf"/>
</dbReference>
<name>A0A1M7MFD3_9BACT</name>
<dbReference type="Gene3D" id="3.40.50.10090">
    <property type="match status" value="2"/>
</dbReference>
<dbReference type="PANTHER" id="PTHR12390:SF0">
    <property type="entry name" value="UROPORPHYRINOGEN-III SYNTHASE"/>
    <property type="match status" value="1"/>
</dbReference>
<dbReference type="GO" id="GO:0004852">
    <property type="term" value="F:uroporphyrinogen-III synthase activity"/>
    <property type="evidence" value="ECO:0007669"/>
    <property type="project" value="InterPro"/>
</dbReference>
<evidence type="ECO:0000313" key="3">
    <source>
        <dbReference type="Proteomes" id="UP000184420"/>
    </source>
</evidence>
<dbReference type="CDD" id="cd06578">
    <property type="entry name" value="HemD"/>
    <property type="match status" value="1"/>
</dbReference>
<dbReference type="InterPro" id="IPR039793">
    <property type="entry name" value="UROS/Hem4"/>
</dbReference>
<dbReference type="GO" id="GO:0006780">
    <property type="term" value="P:uroporphyrinogen III biosynthetic process"/>
    <property type="evidence" value="ECO:0007669"/>
    <property type="project" value="InterPro"/>
</dbReference>
<dbReference type="STRING" id="1419482.SAMN05444266_11331"/>
<dbReference type="Pfam" id="PF02602">
    <property type="entry name" value="HEM4"/>
    <property type="match status" value="1"/>
</dbReference>